<evidence type="ECO:0000313" key="1">
    <source>
        <dbReference type="EMBL" id="KAH0547893.1"/>
    </source>
</evidence>
<comment type="caution">
    <text evidence="1">The sequence shown here is derived from an EMBL/GenBank/DDBJ whole genome shotgun (WGS) entry which is preliminary data.</text>
</comment>
<name>A0A9P8L6D6_9PEZI</name>
<proteinExistence type="predicted"/>
<dbReference type="EMBL" id="JAGHQM010003132">
    <property type="protein sequence ID" value="KAH0547893.1"/>
    <property type="molecule type" value="Genomic_DNA"/>
</dbReference>
<gene>
    <name evidence="1" type="ORF">GP486_008365</name>
</gene>
<dbReference type="AlphaFoldDB" id="A0A9P8L6D6"/>
<reference evidence="1" key="1">
    <citation type="submission" date="2021-03" db="EMBL/GenBank/DDBJ databases">
        <title>Comparative genomics and phylogenomic investigation of the class Geoglossomycetes provide insights into ecological specialization and systematics.</title>
        <authorList>
            <person name="Melie T."/>
            <person name="Pirro S."/>
            <person name="Miller A.N."/>
            <person name="Quandt A."/>
        </authorList>
    </citation>
    <scope>NUCLEOTIDE SEQUENCE</scope>
    <source>
        <strain evidence="1">CAQ_001_2017</strain>
    </source>
</reference>
<sequence>MVPPTAVAIHAATDDATAAALSDPLTVGGVAKRRSAAGRLNFGVAAATSSDLFKGPVKVPAVGHFGEEETKESGMLLKAGKYDQAEGKGLYGEFRAGGGGPLKSPWR</sequence>
<organism evidence="1 2">
    <name type="scientific">Trichoglossum hirsutum</name>
    <dbReference type="NCBI Taxonomy" id="265104"/>
    <lineage>
        <taxon>Eukaryota</taxon>
        <taxon>Fungi</taxon>
        <taxon>Dikarya</taxon>
        <taxon>Ascomycota</taxon>
        <taxon>Pezizomycotina</taxon>
        <taxon>Geoglossomycetes</taxon>
        <taxon>Geoglossales</taxon>
        <taxon>Geoglossaceae</taxon>
        <taxon>Trichoglossum</taxon>
    </lineage>
</organism>
<evidence type="ECO:0000313" key="2">
    <source>
        <dbReference type="Proteomes" id="UP000750711"/>
    </source>
</evidence>
<keyword evidence="2" id="KW-1185">Reference proteome</keyword>
<dbReference type="Proteomes" id="UP000750711">
    <property type="component" value="Unassembled WGS sequence"/>
</dbReference>
<accession>A0A9P8L6D6</accession>
<protein>
    <submittedName>
        <fullName evidence="1">Uncharacterized protein</fullName>
    </submittedName>
</protein>